<accession>A0AC34G0C5</accession>
<reference evidence="2" key="1">
    <citation type="submission" date="2022-11" db="UniProtKB">
        <authorList>
            <consortium name="WormBaseParasite"/>
        </authorList>
    </citation>
    <scope>IDENTIFICATION</scope>
</reference>
<name>A0AC34G0C5_9BILA</name>
<evidence type="ECO:0000313" key="2">
    <source>
        <dbReference type="WBParaSite" id="ES5_v2.g22697.t1"/>
    </source>
</evidence>
<organism evidence="1 2">
    <name type="scientific">Panagrolaimus sp. ES5</name>
    <dbReference type="NCBI Taxonomy" id="591445"/>
    <lineage>
        <taxon>Eukaryota</taxon>
        <taxon>Metazoa</taxon>
        <taxon>Ecdysozoa</taxon>
        <taxon>Nematoda</taxon>
        <taxon>Chromadorea</taxon>
        <taxon>Rhabditida</taxon>
        <taxon>Tylenchina</taxon>
        <taxon>Panagrolaimomorpha</taxon>
        <taxon>Panagrolaimoidea</taxon>
        <taxon>Panagrolaimidae</taxon>
        <taxon>Panagrolaimus</taxon>
    </lineage>
</organism>
<dbReference type="WBParaSite" id="ES5_v2.g22697.t1">
    <property type="protein sequence ID" value="ES5_v2.g22697.t1"/>
    <property type="gene ID" value="ES5_v2.g22697"/>
</dbReference>
<sequence>MEVDSEEGPSGSVGMEVDEVTENIQWRFSQIKGNLDNEDSPTDADLISCVEFSPDGEFLATGDKGGRVVIFQRDQSGKYTNGNRSSEYNVYSTFQSHEPEFDYLKSLEIEEKINQIRFLKKKNASNFIISTNDKTVKLWKISERERRMAEGGYNLRNDDGTPRSFNKELQLPKLEQMELIVEASPRRVYANAHTYHINSISVNSDQETFISSDDLRINLWHHEITSQSYNIVDIKPVNMEELTEVITAAEFHPKDCNLLAYSSSKGIIRLCDMRVSALCDGSPVICMFYI</sequence>
<dbReference type="Proteomes" id="UP000887579">
    <property type="component" value="Unplaced"/>
</dbReference>
<evidence type="ECO:0000313" key="1">
    <source>
        <dbReference type="Proteomes" id="UP000887579"/>
    </source>
</evidence>
<proteinExistence type="predicted"/>
<protein>
    <submittedName>
        <fullName evidence="2">Serine/threonine-protein phosphatase 2A 55 kDa regulatory subunit B</fullName>
    </submittedName>
</protein>